<accession>A0A7X5UY99</accession>
<reference evidence="1 2" key="1">
    <citation type="submission" date="2020-03" db="EMBL/GenBank/DDBJ databases">
        <title>Genomic Encyclopedia of Type Strains, Phase IV (KMG-IV): sequencing the most valuable type-strain genomes for metagenomic binning, comparative biology and taxonomic classification.</title>
        <authorList>
            <person name="Goeker M."/>
        </authorList>
    </citation>
    <scope>NUCLEOTIDE SEQUENCE [LARGE SCALE GENOMIC DNA]</scope>
    <source>
        <strain evidence="1 2">DSM 4733</strain>
    </source>
</reference>
<evidence type="ECO:0008006" key="3">
    <source>
        <dbReference type="Google" id="ProtNLM"/>
    </source>
</evidence>
<protein>
    <recommendedName>
        <fullName evidence="3">DOMON-like domain-containing protein</fullName>
    </recommendedName>
</protein>
<dbReference type="AlphaFoldDB" id="A0A7X5UY99"/>
<name>A0A7X5UY99_9SPHN</name>
<evidence type="ECO:0000313" key="2">
    <source>
        <dbReference type="Proteomes" id="UP000564677"/>
    </source>
</evidence>
<organism evidence="1 2">
    <name type="scientific">Sphingomonas leidyi</name>
    <dbReference type="NCBI Taxonomy" id="68569"/>
    <lineage>
        <taxon>Bacteria</taxon>
        <taxon>Pseudomonadati</taxon>
        <taxon>Pseudomonadota</taxon>
        <taxon>Alphaproteobacteria</taxon>
        <taxon>Sphingomonadales</taxon>
        <taxon>Sphingomonadaceae</taxon>
        <taxon>Sphingomonas</taxon>
    </lineage>
</organism>
<dbReference type="EMBL" id="JAASQV010000001">
    <property type="protein sequence ID" value="NIJ64120.1"/>
    <property type="molecule type" value="Genomic_DNA"/>
</dbReference>
<proteinExistence type="predicted"/>
<sequence length="171" mass="18674">MPRHVPLVPHPAHPPHGVERVEATADIRRGPSVLAYRVMGSMPKLPAPAMPERTDGLWRHTCFELFVKPAGGEGYFEYNFSPSTQWAAYRFDGYREGMRDQPLVAPVIEPLEDGIRVRVDLGALPGGVWHVAITAVIEETDGAKSYWSTAHGPGAPDFHAPGSFVIEVPAG</sequence>
<gene>
    <name evidence="1" type="ORF">FHR20_001051</name>
</gene>
<dbReference type="RefSeq" id="WP_167298522.1">
    <property type="nucleotide sequence ID" value="NZ_JAASQV010000001.1"/>
</dbReference>
<dbReference type="Proteomes" id="UP000564677">
    <property type="component" value="Unassembled WGS sequence"/>
</dbReference>
<dbReference type="Gene3D" id="2.60.40.1190">
    <property type="match status" value="1"/>
</dbReference>
<comment type="caution">
    <text evidence="1">The sequence shown here is derived from an EMBL/GenBank/DDBJ whole genome shotgun (WGS) entry which is preliminary data.</text>
</comment>
<keyword evidence="2" id="KW-1185">Reference proteome</keyword>
<dbReference type="CDD" id="cd09627">
    <property type="entry name" value="DOMON_murB_like"/>
    <property type="match status" value="1"/>
</dbReference>
<evidence type="ECO:0000313" key="1">
    <source>
        <dbReference type="EMBL" id="NIJ64120.1"/>
    </source>
</evidence>